<evidence type="ECO:0000256" key="3">
    <source>
        <dbReference type="ARBA" id="ARBA00023082"/>
    </source>
</evidence>
<evidence type="ECO:0000259" key="6">
    <source>
        <dbReference type="Pfam" id="PF08281"/>
    </source>
</evidence>
<evidence type="ECO:0000256" key="4">
    <source>
        <dbReference type="ARBA" id="ARBA00023163"/>
    </source>
</evidence>
<feature type="domain" description="RNA polymerase sigma factor 70 region 4 type 2" evidence="6">
    <location>
        <begin position="109"/>
        <end position="154"/>
    </location>
</feature>
<evidence type="ECO:0000256" key="2">
    <source>
        <dbReference type="ARBA" id="ARBA00023015"/>
    </source>
</evidence>
<dbReference type="SUPFAM" id="SSF88659">
    <property type="entry name" value="Sigma3 and sigma4 domains of RNA polymerase sigma factors"/>
    <property type="match status" value="1"/>
</dbReference>
<reference evidence="7 8" key="1">
    <citation type="submission" date="2016-10" db="EMBL/GenBank/DDBJ databases">
        <authorList>
            <person name="de Groot N.N."/>
        </authorList>
    </citation>
    <scope>NUCLEOTIDE SEQUENCE [LARGE SCALE GENOMIC DNA]</scope>
    <source>
        <strain evidence="7 8">AR32</strain>
    </source>
</reference>
<protein>
    <submittedName>
        <fullName evidence="7">RNA polymerase sigma factor, sigma-70 family</fullName>
    </submittedName>
</protein>
<dbReference type="Gene3D" id="1.10.1740.10">
    <property type="match status" value="1"/>
</dbReference>
<sequence>MQDRAQQFKELFLSEYSRMYKAAYILLGNEDEAKDTVQDVFARLWAGTTPLKEESQRVFLLTCVRNRCLNIIAHRKTQQEAMQLLTPNAIDSGEYDDDIIETVKRCIDEQLTPQTSRIIRMHYDEDQSYKDISSQLGISLSAVNKHIVQGLRKLRTTLKRQEV</sequence>
<keyword evidence="3" id="KW-0731">Sigma factor</keyword>
<dbReference type="InterPro" id="IPR013325">
    <property type="entry name" value="RNA_pol_sigma_r2"/>
</dbReference>
<gene>
    <name evidence="7" type="ORF">SAMN05216354_2566</name>
</gene>
<evidence type="ECO:0000313" key="7">
    <source>
        <dbReference type="EMBL" id="SEG04318.1"/>
    </source>
</evidence>
<dbReference type="InterPro" id="IPR013249">
    <property type="entry name" value="RNA_pol_sigma70_r4_t2"/>
</dbReference>
<dbReference type="InterPro" id="IPR014284">
    <property type="entry name" value="RNA_pol_sigma-70_dom"/>
</dbReference>
<dbReference type="EMBL" id="FNUV01000007">
    <property type="protein sequence ID" value="SEG04318.1"/>
    <property type="molecule type" value="Genomic_DNA"/>
</dbReference>
<dbReference type="PANTHER" id="PTHR43133">
    <property type="entry name" value="RNA POLYMERASE ECF-TYPE SIGMA FACTO"/>
    <property type="match status" value="1"/>
</dbReference>
<dbReference type="AlphaFoldDB" id="A0A1H5WY08"/>
<dbReference type="InterPro" id="IPR039425">
    <property type="entry name" value="RNA_pol_sigma-70-like"/>
</dbReference>
<dbReference type="CDD" id="cd06171">
    <property type="entry name" value="Sigma70_r4"/>
    <property type="match status" value="1"/>
</dbReference>
<dbReference type="InterPro" id="IPR007627">
    <property type="entry name" value="RNA_pol_sigma70_r2"/>
</dbReference>
<comment type="similarity">
    <text evidence="1">Belongs to the sigma-70 factor family. ECF subfamily.</text>
</comment>
<evidence type="ECO:0000256" key="1">
    <source>
        <dbReference type="ARBA" id="ARBA00010641"/>
    </source>
</evidence>
<name>A0A1H5WY08_XYLRU</name>
<proteinExistence type="inferred from homology"/>
<evidence type="ECO:0000259" key="5">
    <source>
        <dbReference type="Pfam" id="PF04542"/>
    </source>
</evidence>
<feature type="domain" description="RNA polymerase sigma-70 region 2" evidence="5">
    <location>
        <begin position="12"/>
        <end position="75"/>
    </location>
</feature>
<dbReference type="InterPro" id="IPR013324">
    <property type="entry name" value="RNA_pol_sigma_r3/r4-like"/>
</dbReference>
<dbReference type="GO" id="GO:0006352">
    <property type="term" value="P:DNA-templated transcription initiation"/>
    <property type="evidence" value="ECO:0007669"/>
    <property type="project" value="InterPro"/>
</dbReference>
<accession>A0A1H5WY08</accession>
<keyword evidence="2" id="KW-0805">Transcription regulation</keyword>
<dbReference type="NCBIfam" id="TIGR02937">
    <property type="entry name" value="sigma70-ECF"/>
    <property type="match status" value="1"/>
</dbReference>
<dbReference type="Gene3D" id="1.10.10.10">
    <property type="entry name" value="Winged helix-like DNA-binding domain superfamily/Winged helix DNA-binding domain"/>
    <property type="match status" value="1"/>
</dbReference>
<dbReference type="SUPFAM" id="SSF88946">
    <property type="entry name" value="Sigma2 domain of RNA polymerase sigma factors"/>
    <property type="match status" value="1"/>
</dbReference>
<organism evidence="7 8">
    <name type="scientific">Xylanibacter ruminicola</name>
    <name type="common">Prevotella ruminicola</name>
    <dbReference type="NCBI Taxonomy" id="839"/>
    <lineage>
        <taxon>Bacteria</taxon>
        <taxon>Pseudomonadati</taxon>
        <taxon>Bacteroidota</taxon>
        <taxon>Bacteroidia</taxon>
        <taxon>Bacteroidales</taxon>
        <taxon>Prevotellaceae</taxon>
        <taxon>Xylanibacter</taxon>
    </lineage>
</organism>
<keyword evidence="4" id="KW-0804">Transcription</keyword>
<dbReference type="Pfam" id="PF04542">
    <property type="entry name" value="Sigma70_r2"/>
    <property type="match status" value="1"/>
</dbReference>
<dbReference type="InterPro" id="IPR036388">
    <property type="entry name" value="WH-like_DNA-bd_sf"/>
</dbReference>
<dbReference type="Pfam" id="PF08281">
    <property type="entry name" value="Sigma70_r4_2"/>
    <property type="match status" value="1"/>
</dbReference>
<evidence type="ECO:0000313" key="8">
    <source>
        <dbReference type="Proteomes" id="UP000236735"/>
    </source>
</evidence>
<dbReference type="RefSeq" id="WP_103916132.1">
    <property type="nucleotide sequence ID" value="NZ_FNUV01000007.1"/>
</dbReference>
<dbReference type="PANTHER" id="PTHR43133:SF46">
    <property type="entry name" value="RNA POLYMERASE SIGMA-70 FACTOR ECF SUBFAMILY"/>
    <property type="match status" value="1"/>
</dbReference>
<dbReference type="GO" id="GO:0016987">
    <property type="term" value="F:sigma factor activity"/>
    <property type="evidence" value="ECO:0007669"/>
    <property type="project" value="UniProtKB-KW"/>
</dbReference>
<dbReference type="Proteomes" id="UP000236735">
    <property type="component" value="Unassembled WGS sequence"/>
</dbReference>
<dbReference type="GO" id="GO:0003677">
    <property type="term" value="F:DNA binding"/>
    <property type="evidence" value="ECO:0007669"/>
    <property type="project" value="InterPro"/>
</dbReference>